<dbReference type="InterPro" id="IPR025699">
    <property type="entry name" value="ABC2_memb-like"/>
</dbReference>
<name>A0A7X0VHB8_9BACL</name>
<gene>
    <name evidence="2" type="ORF">H7C19_25280</name>
</gene>
<dbReference type="Proteomes" id="UP000547209">
    <property type="component" value="Unassembled WGS sequence"/>
</dbReference>
<accession>A0A7X0VHB8</accession>
<evidence type="ECO:0000313" key="3">
    <source>
        <dbReference type="Proteomes" id="UP000547209"/>
    </source>
</evidence>
<proteinExistence type="predicted"/>
<feature type="transmembrane region" description="Helical" evidence="1">
    <location>
        <begin position="114"/>
        <end position="133"/>
    </location>
</feature>
<feature type="transmembrane region" description="Helical" evidence="1">
    <location>
        <begin position="12"/>
        <end position="29"/>
    </location>
</feature>
<evidence type="ECO:0000256" key="1">
    <source>
        <dbReference type="SAM" id="Phobius"/>
    </source>
</evidence>
<comment type="caution">
    <text evidence="2">The sequence shown here is derived from an EMBL/GenBank/DDBJ whole genome shotgun (WGS) entry which is preliminary data.</text>
</comment>
<dbReference type="RefSeq" id="WP_185671866.1">
    <property type="nucleotide sequence ID" value="NZ_JACJVP010000043.1"/>
</dbReference>
<protein>
    <submittedName>
        <fullName evidence="2">ABC-2 transporter permease</fullName>
    </submittedName>
</protein>
<organism evidence="2 3">
    <name type="scientific">Cohnella nanjingensis</name>
    <dbReference type="NCBI Taxonomy" id="1387779"/>
    <lineage>
        <taxon>Bacteria</taxon>
        <taxon>Bacillati</taxon>
        <taxon>Bacillota</taxon>
        <taxon>Bacilli</taxon>
        <taxon>Bacillales</taxon>
        <taxon>Paenibacillaceae</taxon>
        <taxon>Cohnella</taxon>
    </lineage>
</organism>
<dbReference type="AlphaFoldDB" id="A0A7X0VHB8"/>
<reference evidence="2 3" key="1">
    <citation type="submission" date="2020-08" db="EMBL/GenBank/DDBJ databases">
        <title>Cohnella phylogeny.</title>
        <authorList>
            <person name="Dunlap C."/>
        </authorList>
    </citation>
    <scope>NUCLEOTIDE SEQUENCE [LARGE SCALE GENOMIC DNA]</scope>
    <source>
        <strain evidence="2 3">DSM 28246</strain>
    </source>
</reference>
<evidence type="ECO:0000313" key="2">
    <source>
        <dbReference type="EMBL" id="MBB6674002.1"/>
    </source>
</evidence>
<feature type="transmembrane region" description="Helical" evidence="1">
    <location>
        <begin position="140"/>
        <end position="161"/>
    </location>
</feature>
<keyword evidence="3" id="KW-1185">Reference proteome</keyword>
<keyword evidence="1" id="KW-0472">Membrane</keyword>
<dbReference type="EMBL" id="JACJVP010000043">
    <property type="protein sequence ID" value="MBB6674002.1"/>
    <property type="molecule type" value="Genomic_DNA"/>
</dbReference>
<sequence>MLNLVRKDLLILRYLYLFVVGYALFMGFMNVRTVFTTGLLAPLMLLAMVATIETRNRAMAFVGSLPVRRRDIVAAKYATVLIFVAIGVLLSCAARWMYGEMFRLESTGSYGSDAWIVTLVGLLFGSVYCPLYYGLGHKGLYLVNFLSLATIFAASAIMFRFLDDAALAQTGPAAILLSLAAAAALLLASYLLSLRIVRRKDLHY</sequence>
<dbReference type="Pfam" id="PF13346">
    <property type="entry name" value="ABC2_membrane_5"/>
    <property type="match status" value="1"/>
</dbReference>
<feature type="transmembrane region" description="Helical" evidence="1">
    <location>
        <begin position="35"/>
        <end position="52"/>
    </location>
</feature>
<dbReference type="PANTHER" id="PTHR41309">
    <property type="entry name" value="MEMBRANE PROTEIN-RELATED"/>
    <property type="match status" value="1"/>
</dbReference>
<dbReference type="PANTHER" id="PTHR41309:SF2">
    <property type="entry name" value="MEMBRANE PROTEIN"/>
    <property type="match status" value="1"/>
</dbReference>
<keyword evidence="1" id="KW-1133">Transmembrane helix</keyword>
<feature type="transmembrane region" description="Helical" evidence="1">
    <location>
        <begin position="173"/>
        <end position="192"/>
    </location>
</feature>
<keyword evidence="1" id="KW-0812">Transmembrane</keyword>
<feature type="transmembrane region" description="Helical" evidence="1">
    <location>
        <begin position="73"/>
        <end position="98"/>
    </location>
</feature>